<dbReference type="GO" id="GO:0005789">
    <property type="term" value="C:endoplasmic reticulum membrane"/>
    <property type="evidence" value="ECO:0007669"/>
    <property type="project" value="UniProtKB-SubCell"/>
</dbReference>
<dbReference type="GeneID" id="105270819"/>
<evidence type="ECO:0000256" key="10">
    <source>
        <dbReference type="ARBA" id="ARBA00058504"/>
    </source>
</evidence>
<dbReference type="OrthoDB" id="4173905at2759"/>
<evidence type="ECO:0000256" key="9">
    <source>
        <dbReference type="ARBA" id="ARBA00047353"/>
    </source>
</evidence>
<sequence length="334" mass="38536">MIDSPRQCHEGVPPRGIWQLEKKMSWIRKNTLSFLQSLAVKIIKCGRIPQHVAFIMDGNRRYARKNKVAGIQGHAEGFNKLAETLQWCLDLGIKEVTVYAFSIENFKRNQKEVDALIDLARKKFQRLLDESDRLTENGVRISVIGNMSLIPEHLRQLMAKAMLITKDNDKAFLNIAFAYTSRDEITETVKTIAEGVKNNDIDTADVTEKLFSKCLYTSRSSDPDLIIRTSGEIRFSDYLLWQISHSYVHFSNVLWPESSIWDLLIAIFHYQRSYADLERMRLYQKAIDQPCSFRATTFANKIENNRRKLLEQLAVAIAHIPPKSKINPSFVNIK</sequence>
<keyword evidence="8" id="KW-0472">Membrane</keyword>
<comment type="function">
    <text evidence="10">With NUS1, forms the dehydrodolichyl diphosphate synthase (DDS) complex, an essential component of the dolichol monophosphate (Dol-P) biosynthetic machinery. Adds multiple copies of isopentenyl pyrophosphate (IPP) to farnesyl pyrophosphate (FPP) to produce dehydrodolichyl diphosphate (Dedol-PP), a precursor of dolichol which is utilized as a sugar carrier in protein glycosylation in the endoplasmic reticulum (ER).</text>
</comment>
<dbReference type="PANTHER" id="PTHR10291:SF43">
    <property type="entry name" value="DEHYDRODOLICHYL DIPHOSPHATE SYNTHASE COMPLEX SUBUNIT DHDDS"/>
    <property type="match status" value="1"/>
</dbReference>
<evidence type="ECO:0000256" key="7">
    <source>
        <dbReference type="ARBA" id="ARBA00022842"/>
    </source>
</evidence>
<keyword evidence="13" id="KW-1185">Reference proteome</keyword>
<evidence type="ECO:0000256" key="5">
    <source>
        <dbReference type="ARBA" id="ARBA00022679"/>
    </source>
</evidence>
<dbReference type="PANTHER" id="PTHR10291">
    <property type="entry name" value="DEHYDRODOLICHYL DIPHOSPHATE SYNTHASE FAMILY MEMBER"/>
    <property type="match status" value="1"/>
</dbReference>
<dbReference type="CDD" id="cd00475">
    <property type="entry name" value="Cis_IPPS"/>
    <property type="match status" value="1"/>
</dbReference>
<dbReference type="RefSeq" id="XP_011310301.1">
    <property type="nucleotide sequence ID" value="XM_011311999.1"/>
</dbReference>
<dbReference type="HAMAP" id="MF_01139">
    <property type="entry name" value="ISPT"/>
    <property type="match status" value="1"/>
</dbReference>
<dbReference type="Gene3D" id="3.40.1180.10">
    <property type="entry name" value="Decaprenyl diphosphate synthase-like"/>
    <property type="match status" value="1"/>
</dbReference>
<comment type="pathway">
    <text evidence="3">Protein modification; protein glycosylation.</text>
</comment>
<dbReference type="NCBIfam" id="TIGR00055">
    <property type="entry name" value="uppS"/>
    <property type="match status" value="1"/>
</dbReference>
<name>A0A9R1U616_9HYME</name>
<reference evidence="14" key="1">
    <citation type="submission" date="2025-08" db="UniProtKB">
        <authorList>
            <consortium name="RefSeq"/>
        </authorList>
    </citation>
    <scope>IDENTIFICATION</scope>
    <source>
        <strain evidence="14">USDA-PBARC FA_bdor</strain>
        <tissue evidence="14">Whole organism</tissue>
    </source>
</reference>
<keyword evidence="5 12" id="KW-0808">Transferase</keyword>
<comment type="similarity">
    <text evidence="4 12">Belongs to the UPP synthase family.</text>
</comment>
<dbReference type="Pfam" id="PF01255">
    <property type="entry name" value="Prenyltransf"/>
    <property type="match status" value="1"/>
</dbReference>
<evidence type="ECO:0000313" key="14">
    <source>
        <dbReference type="RefSeq" id="XP_011310301.1"/>
    </source>
</evidence>
<comment type="cofactor">
    <cofactor evidence="1">
        <name>Mg(2+)</name>
        <dbReference type="ChEBI" id="CHEBI:18420"/>
    </cofactor>
</comment>
<evidence type="ECO:0000313" key="13">
    <source>
        <dbReference type="Proteomes" id="UP000694866"/>
    </source>
</evidence>
<dbReference type="InterPro" id="IPR018520">
    <property type="entry name" value="UPP_synth-like_CS"/>
</dbReference>
<protein>
    <recommendedName>
        <fullName evidence="12">Alkyl transferase</fullName>
        <ecNumber evidence="12">2.5.1.-</ecNumber>
    </recommendedName>
</protein>
<dbReference type="GO" id="GO:1904423">
    <property type="term" value="C:dehydrodolichyl diphosphate synthase complex"/>
    <property type="evidence" value="ECO:0007669"/>
    <property type="project" value="TreeGrafter"/>
</dbReference>
<evidence type="ECO:0000256" key="8">
    <source>
        <dbReference type="ARBA" id="ARBA00023136"/>
    </source>
</evidence>
<dbReference type="InterPro" id="IPR036424">
    <property type="entry name" value="UPP_synth-like_sf"/>
</dbReference>
<dbReference type="InterPro" id="IPR001441">
    <property type="entry name" value="UPP_synth-like"/>
</dbReference>
<evidence type="ECO:0000256" key="2">
    <source>
        <dbReference type="ARBA" id="ARBA00004406"/>
    </source>
</evidence>
<dbReference type="Proteomes" id="UP000694866">
    <property type="component" value="Unplaced"/>
</dbReference>
<dbReference type="EC" id="2.5.1.-" evidence="12"/>
<evidence type="ECO:0000256" key="3">
    <source>
        <dbReference type="ARBA" id="ARBA00004922"/>
    </source>
</evidence>
<evidence type="ECO:0000256" key="12">
    <source>
        <dbReference type="RuleBase" id="RU363018"/>
    </source>
</evidence>
<keyword evidence="6" id="KW-0256">Endoplasmic reticulum</keyword>
<dbReference type="AlphaFoldDB" id="A0A9R1U616"/>
<gene>
    <name evidence="14" type="primary">Dhdds</name>
</gene>
<accession>A0A9R1U616</accession>
<evidence type="ECO:0000256" key="6">
    <source>
        <dbReference type="ARBA" id="ARBA00022824"/>
    </source>
</evidence>
<keyword evidence="7" id="KW-0460">Magnesium</keyword>
<comment type="subunit">
    <text evidence="11">Forms an active dehydrodolichyl diphosphate synthase complex with NUS1.</text>
</comment>
<dbReference type="CTD" id="79947"/>
<evidence type="ECO:0000256" key="4">
    <source>
        <dbReference type="ARBA" id="ARBA00005432"/>
    </source>
</evidence>
<dbReference type="GO" id="GO:0045547">
    <property type="term" value="F:ditrans,polycis-polyprenyl diphosphate synthase [(2E,6E)-farnesyl diphosphate specific] activity"/>
    <property type="evidence" value="ECO:0007669"/>
    <property type="project" value="UniProtKB-EC"/>
</dbReference>
<dbReference type="GO" id="GO:0016094">
    <property type="term" value="P:polyprenol biosynthetic process"/>
    <property type="evidence" value="ECO:0007669"/>
    <property type="project" value="TreeGrafter"/>
</dbReference>
<evidence type="ECO:0000256" key="1">
    <source>
        <dbReference type="ARBA" id="ARBA00001946"/>
    </source>
</evidence>
<organism evidence="13 14">
    <name type="scientific">Fopius arisanus</name>
    <dbReference type="NCBI Taxonomy" id="64838"/>
    <lineage>
        <taxon>Eukaryota</taxon>
        <taxon>Metazoa</taxon>
        <taxon>Ecdysozoa</taxon>
        <taxon>Arthropoda</taxon>
        <taxon>Hexapoda</taxon>
        <taxon>Insecta</taxon>
        <taxon>Pterygota</taxon>
        <taxon>Neoptera</taxon>
        <taxon>Endopterygota</taxon>
        <taxon>Hymenoptera</taxon>
        <taxon>Apocrita</taxon>
        <taxon>Ichneumonoidea</taxon>
        <taxon>Braconidae</taxon>
        <taxon>Opiinae</taxon>
        <taxon>Fopius</taxon>
    </lineage>
</organism>
<dbReference type="FunFam" id="3.40.1180.10:FF:000002">
    <property type="entry name" value="Alkyl transferase"/>
    <property type="match status" value="1"/>
</dbReference>
<evidence type="ECO:0000256" key="11">
    <source>
        <dbReference type="ARBA" id="ARBA00064670"/>
    </source>
</evidence>
<comment type="subcellular location">
    <subcellularLocation>
        <location evidence="2">Endoplasmic reticulum membrane</location>
        <topology evidence="2">Peripheral membrane protein</topology>
    </subcellularLocation>
</comment>
<dbReference type="SUPFAM" id="SSF64005">
    <property type="entry name" value="Undecaprenyl diphosphate synthase"/>
    <property type="match status" value="1"/>
</dbReference>
<dbReference type="PROSITE" id="PS01066">
    <property type="entry name" value="UPP_SYNTHASE"/>
    <property type="match status" value="1"/>
</dbReference>
<proteinExistence type="inferred from homology"/>
<comment type="catalytic activity">
    <reaction evidence="9">
        <text>n isopentenyl diphosphate + (2E,6E)-farnesyl diphosphate = a di-trans,poly-cis-polyprenyl diphosphate + n diphosphate</text>
        <dbReference type="Rhea" id="RHEA:53008"/>
        <dbReference type="Rhea" id="RHEA-COMP:19494"/>
        <dbReference type="ChEBI" id="CHEBI:33019"/>
        <dbReference type="ChEBI" id="CHEBI:128769"/>
        <dbReference type="ChEBI" id="CHEBI:136960"/>
        <dbReference type="ChEBI" id="CHEBI:175763"/>
        <dbReference type="EC" id="2.5.1.87"/>
    </reaction>
</comment>